<proteinExistence type="predicted"/>
<organism evidence="2 3">
    <name type="scientific">Massilia solisilvae</name>
    <dbReference type="NCBI Taxonomy" id="1811225"/>
    <lineage>
        <taxon>Bacteria</taxon>
        <taxon>Pseudomonadati</taxon>
        <taxon>Pseudomonadota</taxon>
        <taxon>Betaproteobacteria</taxon>
        <taxon>Burkholderiales</taxon>
        <taxon>Oxalobacteraceae</taxon>
        <taxon>Telluria group</taxon>
        <taxon>Massilia</taxon>
    </lineage>
</organism>
<dbReference type="InterPro" id="IPR040853">
    <property type="entry name" value="RapA2_cadherin-like"/>
</dbReference>
<feature type="non-terminal residue" evidence="2">
    <location>
        <position position="1"/>
    </location>
</feature>
<evidence type="ECO:0000259" key="1">
    <source>
        <dbReference type="Pfam" id="PF17803"/>
    </source>
</evidence>
<sequence>YTVTSAPGKGTIKVSGMAATTFTQQDVIDGKVSYTANTAGSDTFTVSVSDGALSDAKSVGVTITSTNAAPTSTGGTVTTLEDTNYVFGASDFNFSDANAGDSLSKVEISALPGAGKLQAYVSGAWQDVGASASMTVAEINASHLRFVPV</sequence>
<evidence type="ECO:0000313" key="2">
    <source>
        <dbReference type="EMBL" id="MCS0611116.1"/>
    </source>
</evidence>
<feature type="domain" description="RapA2 cadherin-like" evidence="1">
    <location>
        <begin position="58"/>
        <end position="125"/>
    </location>
</feature>
<dbReference type="EMBL" id="JANUGV010000024">
    <property type="protein sequence ID" value="MCS0611116.1"/>
    <property type="molecule type" value="Genomic_DNA"/>
</dbReference>
<keyword evidence="3" id="KW-1185">Reference proteome</keyword>
<dbReference type="RefSeq" id="WP_258858644.1">
    <property type="nucleotide sequence ID" value="NZ_JANUGV010000024.1"/>
</dbReference>
<feature type="non-terminal residue" evidence="2">
    <location>
        <position position="149"/>
    </location>
</feature>
<protein>
    <recommendedName>
        <fullName evidence="1">RapA2 cadherin-like domain-containing protein</fullName>
    </recommendedName>
</protein>
<dbReference type="Pfam" id="PF16184">
    <property type="entry name" value="Cadherin_3"/>
    <property type="match status" value="1"/>
</dbReference>
<accession>A0ABT2BRU5</accession>
<dbReference type="Proteomes" id="UP001205861">
    <property type="component" value="Unassembled WGS sequence"/>
</dbReference>
<name>A0ABT2BRU5_9BURK</name>
<comment type="caution">
    <text evidence="2">The sequence shown here is derived from an EMBL/GenBank/DDBJ whole genome shotgun (WGS) entry which is preliminary data.</text>
</comment>
<evidence type="ECO:0000313" key="3">
    <source>
        <dbReference type="Proteomes" id="UP001205861"/>
    </source>
</evidence>
<reference evidence="2 3" key="1">
    <citation type="submission" date="2022-08" db="EMBL/GenBank/DDBJ databases">
        <title>Reclassification of Massilia species as members of the genera Telluria, Duganella, Pseudoduganella, Mokoshia gen. nov. and Zemynaea gen. nov. using orthogonal and non-orthogonal genome-based approaches.</title>
        <authorList>
            <person name="Bowman J.P."/>
        </authorList>
    </citation>
    <scope>NUCLEOTIDE SEQUENCE [LARGE SCALE GENOMIC DNA]</scope>
    <source>
        <strain evidence="2 3">JCM 31607</strain>
    </source>
</reference>
<dbReference type="Pfam" id="PF17803">
    <property type="entry name" value="Cadherin_4"/>
    <property type="match status" value="1"/>
</dbReference>
<gene>
    <name evidence="2" type="ORF">NX773_23445</name>
</gene>